<evidence type="ECO:0000256" key="7">
    <source>
        <dbReference type="ARBA" id="ARBA00022824"/>
    </source>
</evidence>
<dbReference type="RefSeq" id="XP_008863393.1">
    <property type="nucleotide sequence ID" value="XM_008865171.1"/>
</dbReference>
<evidence type="ECO:0000256" key="4">
    <source>
        <dbReference type="ARBA" id="ARBA00022676"/>
    </source>
</evidence>
<dbReference type="GO" id="GO:0042281">
    <property type="term" value="F:dolichyl pyrophosphate Man9GlcNAc2 alpha-1,3-glucosyltransferase activity"/>
    <property type="evidence" value="ECO:0007669"/>
    <property type="project" value="TreeGrafter"/>
</dbReference>
<dbReference type="UniPathway" id="UPA00378"/>
<keyword evidence="6 10" id="KW-0812">Transmembrane</keyword>
<keyword evidence="7 10" id="KW-0256">Endoplasmic reticulum</keyword>
<feature type="transmembrane region" description="Helical" evidence="10">
    <location>
        <begin position="209"/>
        <end position="226"/>
    </location>
</feature>
<reference evidence="11" key="1">
    <citation type="submission" date="2013-12" db="EMBL/GenBank/DDBJ databases">
        <title>The Genome Sequence of Aphanomyces invadans NJM9701.</title>
        <authorList>
            <consortium name="The Broad Institute Genomics Platform"/>
            <person name="Russ C."/>
            <person name="Tyler B."/>
            <person name="van West P."/>
            <person name="Dieguez-Uribeondo J."/>
            <person name="Young S.K."/>
            <person name="Zeng Q."/>
            <person name="Gargeya S."/>
            <person name="Fitzgerald M."/>
            <person name="Abouelleil A."/>
            <person name="Alvarado L."/>
            <person name="Chapman S.B."/>
            <person name="Gainer-Dewar J."/>
            <person name="Goldberg J."/>
            <person name="Griggs A."/>
            <person name="Gujja S."/>
            <person name="Hansen M."/>
            <person name="Howarth C."/>
            <person name="Imamovic A."/>
            <person name="Ireland A."/>
            <person name="Larimer J."/>
            <person name="McCowan C."/>
            <person name="Murphy C."/>
            <person name="Pearson M."/>
            <person name="Poon T.W."/>
            <person name="Priest M."/>
            <person name="Roberts A."/>
            <person name="Saif S."/>
            <person name="Shea T."/>
            <person name="Sykes S."/>
            <person name="Wortman J."/>
            <person name="Nusbaum C."/>
            <person name="Birren B."/>
        </authorList>
    </citation>
    <scope>NUCLEOTIDE SEQUENCE [LARGE SCALE GENOMIC DNA]</scope>
    <source>
        <strain evidence="11">NJM9701</strain>
    </source>
</reference>
<keyword evidence="8 10" id="KW-1133">Transmembrane helix</keyword>
<evidence type="ECO:0000256" key="8">
    <source>
        <dbReference type="ARBA" id="ARBA00022989"/>
    </source>
</evidence>
<name>A0A024UM88_9STRA</name>
<feature type="transmembrane region" description="Helical" evidence="10">
    <location>
        <begin position="116"/>
        <end position="138"/>
    </location>
</feature>
<feature type="transmembrane region" description="Helical" evidence="10">
    <location>
        <begin position="304"/>
        <end position="322"/>
    </location>
</feature>
<evidence type="ECO:0000256" key="6">
    <source>
        <dbReference type="ARBA" id="ARBA00022692"/>
    </source>
</evidence>
<evidence type="ECO:0000256" key="9">
    <source>
        <dbReference type="ARBA" id="ARBA00023136"/>
    </source>
</evidence>
<evidence type="ECO:0000256" key="5">
    <source>
        <dbReference type="ARBA" id="ARBA00022679"/>
    </source>
</evidence>
<organism evidence="11">
    <name type="scientific">Aphanomyces invadans</name>
    <dbReference type="NCBI Taxonomy" id="157072"/>
    <lineage>
        <taxon>Eukaryota</taxon>
        <taxon>Sar</taxon>
        <taxon>Stramenopiles</taxon>
        <taxon>Oomycota</taxon>
        <taxon>Saprolegniomycetes</taxon>
        <taxon>Saprolegniales</taxon>
        <taxon>Verrucalvaceae</taxon>
        <taxon>Aphanomyces</taxon>
    </lineage>
</organism>
<dbReference type="EC" id="2.4.1.-" evidence="10"/>
<sequence>MSMWPSLQEHNLEKSGSALVLVAALLVRWLVSLHSYSGMSTPPMFGDFEAQRHWMELTFHLPVADWYFYDLQYWGLDYPPLTAYVSYFFGYVAQFVEPELVALKASRGYETATGKVFMRVSVLVCDLVVFMPSLLLLAKGIYKRQWALRMEFLMLVLLQPAFILIDHGHFQYNNVSLGFTTLSVACILQDYEVLGSIFFSCALNFKQMALYYAPAITFYLVAKCLYRPNFFLHFAKLGAAVIGSFAVLWLPLCASGLSECGTTIAQMLHRVFPIARGLFEDKVANVWCCVDLFWKLRHRVAPQHLVYLCTAATFVGFLPSIVDLVRRRPTRVRFFLALFNSSMSFFLLSFQVHEKTILLPLLPMTFLLSEAPLLASWFGLLATFSMHFLLVKDGLVVPYIVAIIGYTAFGIVPHLWQSRLSTAPSAPGLPPSGSPPLWQRIYVVVQCVFIICTFPTKSMVGIYCGHCDLASPGLVGGPAIQVPPHPRVLVCPVLVWSFCPGAGIHDVLAVDGAGTHGRRRKRQSRVMNDGTYK</sequence>
<dbReference type="AlphaFoldDB" id="A0A024UM88"/>
<feature type="transmembrane region" description="Helical" evidence="10">
    <location>
        <begin position="397"/>
        <end position="417"/>
    </location>
</feature>
<keyword evidence="5 10" id="KW-0808">Transferase</keyword>
<evidence type="ECO:0000256" key="2">
    <source>
        <dbReference type="ARBA" id="ARBA00004922"/>
    </source>
</evidence>
<dbReference type="PANTHER" id="PTHR12413:SF1">
    <property type="entry name" value="DOLICHYL PYROPHOSPHATE MAN9GLCNAC2 ALPHA-1,3-GLUCOSYLTRANSFERASE"/>
    <property type="match status" value="1"/>
</dbReference>
<dbReference type="OrthoDB" id="4983at2759"/>
<keyword evidence="9 10" id="KW-0472">Membrane</keyword>
<evidence type="ECO:0000256" key="10">
    <source>
        <dbReference type="RuleBase" id="RU363110"/>
    </source>
</evidence>
<comment type="similarity">
    <text evidence="3 10">Belongs to the ALG6/ALG8 glucosyltransferase family.</text>
</comment>
<dbReference type="eggNOG" id="KOG2575">
    <property type="taxonomic scope" value="Eukaryota"/>
</dbReference>
<feature type="transmembrane region" description="Helical" evidence="10">
    <location>
        <begin position="373"/>
        <end position="390"/>
    </location>
</feature>
<dbReference type="PANTHER" id="PTHR12413">
    <property type="entry name" value="DOLICHYL GLYCOSYLTRANSFERASE"/>
    <property type="match status" value="1"/>
</dbReference>
<dbReference type="GO" id="GO:0005789">
    <property type="term" value="C:endoplasmic reticulum membrane"/>
    <property type="evidence" value="ECO:0007669"/>
    <property type="project" value="UniProtKB-SubCell"/>
</dbReference>
<feature type="transmembrane region" description="Helical" evidence="10">
    <location>
        <begin position="437"/>
        <end position="454"/>
    </location>
</feature>
<keyword evidence="4 10" id="KW-0328">Glycosyltransferase</keyword>
<feature type="transmembrane region" description="Helical" evidence="10">
    <location>
        <begin position="12"/>
        <end position="31"/>
    </location>
</feature>
<evidence type="ECO:0000256" key="3">
    <source>
        <dbReference type="ARBA" id="ARBA00008715"/>
    </source>
</evidence>
<dbReference type="EMBL" id="KI913954">
    <property type="protein sequence ID" value="ETW07300.1"/>
    <property type="molecule type" value="Genomic_DNA"/>
</dbReference>
<comment type="subcellular location">
    <subcellularLocation>
        <location evidence="1 10">Endoplasmic reticulum membrane</location>
        <topology evidence="1 10">Multi-pass membrane protein</topology>
    </subcellularLocation>
</comment>
<dbReference type="GeneID" id="20078905"/>
<feature type="transmembrane region" description="Helical" evidence="10">
    <location>
        <begin position="238"/>
        <end position="257"/>
    </location>
</feature>
<accession>A0A024UM88</accession>
<dbReference type="STRING" id="157072.A0A024UM88"/>
<comment type="pathway">
    <text evidence="2 10">Protein modification; protein glycosylation.</text>
</comment>
<feature type="transmembrane region" description="Helical" evidence="10">
    <location>
        <begin position="150"/>
        <end position="170"/>
    </location>
</feature>
<evidence type="ECO:0000313" key="11">
    <source>
        <dbReference type="EMBL" id="ETW07300.1"/>
    </source>
</evidence>
<dbReference type="Pfam" id="PF03155">
    <property type="entry name" value="Alg6_Alg8"/>
    <property type="match status" value="1"/>
</dbReference>
<feature type="transmembrane region" description="Helical" evidence="10">
    <location>
        <begin position="334"/>
        <end position="353"/>
    </location>
</feature>
<proteinExistence type="inferred from homology"/>
<gene>
    <name evidence="11" type="ORF">H310_01855</name>
</gene>
<protein>
    <recommendedName>
        <fullName evidence="10">Alpha-1,3-glucosyltransferase</fullName>
        <ecNumber evidence="10">2.4.1.-</ecNumber>
    </recommendedName>
</protein>
<dbReference type="VEuPathDB" id="FungiDB:H310_01855"/>
<dbReference type="InterPro" id="IPR004856">
    <property type="entry name" value="Glyco_trans_ALG6/ALG8"/>
</dbReference>
<evidence type="ECO:0000256" key="1">
    <source>
        <dbReference type="ARBA" id="ARBA00004477"/>
    </source>
</evidence>